<evidence type="ECO:0000313" key="1">
    <source>
        <dbReference type="EMBL" id="KNZ51196.1"/>
    </source>
</evidence>
<proteinExistence type="predicted"/>
<evidence type="ECO:0000313" key="2">
    <source>
        <dbReference type="Proteomes" id="UP000037035"/>
    </source>
</evidence>
<dbReference type="EMBL" id="LAVV01009116">
    <property type="protein sequence ID" value="KNZ51196.1"/>
    <property type="molecule type" value="Genomic_DNA"/>
</dbReference>
<dbReference type="Proteomes" id="UP000037035">
    <property type="component" value="Unassembled WGS sequence"/>
</dbReference>
<keyword evidence="2" id="KW-1185">Reference proteome</keyword>
<organism evidence="1 2">
    <name type="scientific">Puccinia sorghi</name>
    <dbReference type="NCBI Taxonomy" id="27349"/>
    <lineage>
        <taxon>Eukaryota</taxon>
        <taxon>Fungi</taxon>
        <taxon>Dikarya</taxon>
        <taxon>Basidiomycota</taxon>
        <taxon>Pucciniomycotina</taxon>
        <taxon>Pucciniomycetes</taxon>
        <taxon>Pucciniales</taxon>
        <taxon>Pucciniaceae</taxon>
        <taxon>Puccinia</taxon>
    </lineage>
</organism>
<dbReference type="OrthoDB" id="10535671at2759"/>
<protein>
    <submittedName>
        <fullName evidence="1">Uncharacterized protein</fullName>
    </submittedName>
</protein>
<gene>
    <name evidence="1" type="ORF">VP01_4052g3</name>
</gene>
<sequence>MVKHIYSLEDCHHAGKKVIVLSPIANLFPQKFNLSTSRFRYYLYLYKCVVGRVEHTKALVVSPSDIVSLSAYCFLPSDNFGIETRGIILVPFDHQALLDISDNP</sequence>
<name>A0A0L6URM7_9BASI</name>
<dbReference type="VEuPathDB" id="FungiDB:VP01_4052g3"/>
<comment type="caution">
    <text evidence="1">The sequence shown here is derived from an EMBL/GenBank/DDBJ whole genome shotgun (WGS) entry which is preliminary data.</text>
</comment>
<reference evidence="1 2" key="1">
    <citation type="submission" date="2015-08" db="EMBL/GenBank/DDBJ databases">
        <title>Next Generation Sequencing and Analysis of the Genome of Puccinia sorghi L Schw, the Causal Agent of Maize Common Rust.</title>
        <authorList>
            <person name="Rochi L."/>
            <person name="Burguener G."/>
            <person name="Darino M."/>
            <person name="Turjanski A."/>
            <person name="Kreff E."/>
            <person name="Dieguez M.J."/>
            <person name="Sacco F."/>
        </authorList>
    </citation>
    <scope>NUCLEOTIDE SEQUENCE [LARGE SCALE GENOMIC DNA]</scope>
    <source>
        <strain evidence="1 2">RO10H11247</strain>
    </source>
</reference>
<dbReference type="AlphaFoldDB" id="A0A0L6URM7"/>
<accession>A0A0L6URM7</accession>